<evidence type="ECO:0000313" key="2">
    <source>
        <dbReference type="Proteomes" id="UP000287166"/>
    </source>
</evidence>
<dbReference type="Proteomes" id="UP000287166">
    <property type="component" value="Unassembled WGS sequence"/>
</dbReference>
<evidence type="ECO:0000313" key="1">
    <source>
        <dbReference type="EMBL" id="GBE87691.1"/>
    </source>
</evidence>
<protein>
    <submittedName>
        <fullName evidence="1">Uncharacterized protein</fullName>
    </submittedName>
</protein>
<keyword evidence="2" id="KW-1185">Reference proteome</keyword>
<dbReference type="STRING" id="139825.A0A401GZU8"/>
<dbReference type="GeneID" id="38784608"/>
<dbReference type="EMBL" id="BFAD01000011">
    <property type="protein sequence ID" value="GBE87691.1"/>
    <property type="molecule type" value="Genomic_DNA"/>
</dbReference>
<proteinExistence type="predicted"/>
<organism evidence="1 2">
    <name type="scientific">Sparassis crispa</name>
    <dbReference type="NCBI Taxonomy" id="139825"/>
    <lineage>
        <taxon>Eukaryota</taxon>
        <taxon>Fungi</taxon>
        <taxon>Dikarya</taxon>
        <taxon>Basidiomycota</taxon>
        <taxon>Agaricomycotina</taxon>
        <taxon>Agaricomycetes</taxon>
        <taxon>Polyporales</taxon>
        <taxon>Sparassidaceae</taxon>
        <taxon>Sparassis</taxon>
    </lineage>
</organism>
<accession>A0A401GZU8</accession>
<name>A0A401GZU8_9APHY</name>
<dbReference type="OrthoDB" id="3067694at2759"/>
<dbReference type="InParanoid" id="A0A401GZU8"/>
<dbReference type="RefSeq" id="XP_027618604.1">
    <property type="nucleotide sequence ID" value="XM_027762803.1"/>
</dbReference>
<sequence length="242" mass="26959">MKHGLFLNPSRGDPQFFEPGPVGDIVSQMGTRQICLMFGFSGQSKVAEAEARPDSEKWYKYIRLLPLNQEWERYIAFMATNIGQDGFYMPTGRKQASMEFSTKWGKMGAGNGEDDDEDELFAVLKGAKFGKSQSGHASSSRTPGNIITGHSITPLALNHWDQIAVYDCTRFFQGKDSRKLNESFDLAKVRATCPLWKKEVPVGSFICVLHSPVKWMAAAKTDNPKLSLSLNLLAICIIVSRL</sequence>
<dbReference type="AlphaFoldDB" id="A0A401GZU8"/>
<comment type="caution">
    <text evidence="1">The sequence shown here is derived from an EMBL/GenBank/DDBJ whole genome shotgun (WGS) entry which is preliminary data.</text>
</comment>
<reference evidence="1 2" key="1">
    <citation type="journal article" date="2018" name="Sci. Rep.">
        <title>Genome sequence of the cauliflower mushroom Sparassis crispa (Hanabiratake) and its association with beneficial usage.</title>
        <authorList>
            <person name="Kiyama R."/>
            <person name="Furutani Y."/>
            <person name="Kawaguchi K."/>
            <person name="Nakanishi T."/>
        </authorList>
    </citation>
    <scope>NUCLEOTIDE SEQUENCE [LARGE SCALE GENOMIC DNA]</scope>
</reference>
<gene>
    <name evidence="1" type="ORF">SCP_1103680</name>
</gene>